<sequence>MGVGEVIDDDAIQFARLISTYAFDRARVLSGTRPFRQHAPITLRQRACLLWSSKGKTDEQTASIMGISRNTVLGHMRAVRDTYDSPSRLYVVVVALFEGTICFSDILDA</sequence>
<keyword evidence="3" id="KW-1185">Reference proteome</keyword>
<dbReference type="AlphaFoldDB" id="A0A494TM44"/>
<dbReference type="Gene3D" id="1.10.10.10">
    <property type="entry name" value="Winged helix-like DNA-binding domain superfamily/Winged helix DNA-binding domain"/>
    <property type="match status" value="1"/>
</dbReference>
<evidence type="ECO:0000259" key="1">
    <source>
        <dbReference type="SMART" id="SM00421"/>
    </source>
</evidence>
<dbReference type="SMART" id="SM00421">
    <property type="entry name" value="HTH_LUXR"/>
    <property type="match status" value="1"/>
</dbReference>
<name>A0A494TM44_SPHPE</name>
<evidence type="ECO:0000313" key="2">
    <source>
        <dbReference type="EMBL" id="AYJ88103.1"/>
    </source>
</evidence>
<dbReference type="Pfam" id="PF00196">
    <property type="entry name" value="GerE"/>
    <property type="match status" value="1"/>
</dbReference>
<gene>
    <name evidence="2" type="ORF">D3Y57_17675</name>
</gene>
<dbReference type="GO" id="GO:0006355">
    <property type="term" value="P:regulation of DNA-templated transcription"/>
    <property type="evidence" value="ECO:0007669"/>
    <property type="project" value="InterPro"/>
</dbReference>
<dbReference type="EMBL" id="CP032829">
    <property type="protein sequence ID" value="AYJ88103.1"/>
    <property type="molecule type" value="Genomic_DNA"/>
</dbReference>
<feature type="domain" description="HTH luxR-type" evidence="1">
    <location>
        <begin position="38"/>
        <end position="95"/>
    </location>
</feature>
<accession>A0A494TM44</accession>
<protein>
    <submittedName>
        <fullName evidence="2">Helix-turn-helix transcriptional regulator</fullName>
    </submittedName>
</protein>
<dbReference type="InterPro" id="IPR036388">
    <property type="entry name" value="WH-like_DNA-bd_sf"/>
</dbReference>
<dbReference type="InterPro" id="IPR016032">
    <property type="entry name" value="Sig_transdc_resp-reg_C-effctor"/>
</dbReference>
<dbReference type="OrthoDB" id="3679796at2"/>
<reference evidence="2 3" key="1">
    <citation type="submission" date="2018-09" db="EMBL/GenBank/DDBJ databases">
        <title>Sphingomonas peninsula sp. nov., isolated from fildes peninsula, Antarctic soil.</title>
        <authorList>
            <person name="Yingchao G."/>
        </authorList>
    </citation>
    <scope>NUCLEOTIDE SEQUENCE [LARGE SCALE GENOMIC DNA]</scope>
    <source>
        <strain evidence="2 3">YZ-8</strain>
    </source>
</reference>
<dbReference type="SUPFAM" id="SSF46894">
    <property type="entry name" value="C-terminal effector domain of the bipartite response regulators"/>
    <property type="match status" value="1"/>
</dbReference>
<dbReference type="InterPro" id="IPR000792">
    <property type="entry name" value="Tscrpt_reg_LuxR_C"/>
</dbReference>
<dbReference type="GO" id="GO:0003677">
    <property type="term" value="F:DNA binding"/>
    <property type="evidence" value="ECO:0007669"/>
    <property type="project" value="InterPro"/>
</dbReference>
<dbReference type="KEGG" id="spha:D3Y57_17675"/>
<proteinExistence type="predicted"/>
<organism evidence="2 3">
    <name type="scientific">Sphingomonas paeninsulae</name>
    <dbReference type="NCBI Taxonomy" id="2319844"/>
    <lineage>
        <taxon>Bacteria</taxon>
        <taxon>Pseudomonadati</taxon>
        <taxon>Pseudomonadota</taxon>
        <taxon>Alphaproteobacteria</taxon>
        <taxon>Sphingomonadales</taxon>
        <taxon>Sphingomonadaceae</taxon>
        <taxon>Sphingomonas</taxon>
    </lineage>
</organism>
<dbReference type="Proteomes" id="UP000276254">
    <property type="component" value="Chromosome"/>
</dbReference>
<evidence type="ECO:0000313" key="3">
    <source>
        <dbReference type="Proteomes" id="UP000276254"/>
    </source>
</evidence>